<evidence type="ECO:0000256" key="1">
    <source>
        <dbReference type="SAM" id="Coils"/>
    </source>
</evidence>
<evidence type="ECO:0000256" key="3">
    <source>
        <dbReference type="SAM" id="SignalP"/>
    </source>
</evidence>
<evidence type="ECO:0000313" key="5">
    <source>
        <dbReference type="Proteomes" id="UP000515308"/>
    </source>
</evidence>
<reference evidence="4 5" key="1">
    <citation type="submission" date="2020-08" db="EMBL/GenBank/DDBJ databases">
        <authorList>
            <person name="Ramaprasad A."/>
        </authorList>
    </citation>
    <scope>NUCLEOTIDE SEQUENCE [LARGE SCALE GENOMIC DNA]</scope>
</reference>
<dbReference type="InterPro" id="IPR010882">
    <property type="entry name" value="PCEMA1"/>
</dbReference>
<sequence>MKVISLGIISSIIFSIVLAKNSSGSKSATGCFSFLKKKTKKSHKTTDEPVKGKGAYDPDLPDLKFIDEFDPITLEASKGRRNMLGELFISETDGTITDKVTGFLRRENNFGVSGWYIRPYEEEYEDMIKADFLPLKNNYQYNQKSVHKQGDDSSPVSKGPEKHELPKKQELPEEQKLSTINEEASITIQEVDEVDEGLDRAYLEAMEYIRKEKKNNKEEIQKLTDLHNFLKAFNKMQRKMKEMETKKIEK</sequence>
<protein>
    <submittedName>
        <fullName evidence="4">Erythrocyte membrane antigen 1</fullName>
    </submittedName>
</protein>
<evidence type="ECO:0000256" key="2">
    <source>
        <dbReference type="SAM" id="MobiDB-lite"/>
    </source>
</evidence>
<dbReference type="EMBL" id="LR865365">
    <property type="protein sequence ID" value="CAD2085535.1"/>
    <property type="molecule type" value="Genomic_DNA"/>
</dbReference>
<proteinExistence type="predicted"/>
<feature type="chain" id="PRO_5028120614" evidence="3">
    <location>
        <begin position="20"/>
        <end position="250"/>
    </location>
</feature>
<dbReference type="VEuPathDB" id="PlasmoDB:PVLDE_0301740"/>
<name>A0A6V7RWC6_PLAVN</name>
<keyword evidence="3" id="KW-0732">Signal</keyword>
<organism evidence="4 5">
    <name type="scientific">Plasmodium vinckei lentum</name>
    <dbReference type="NCBI Taxonomy" id="138297"/>
    <lineage>
        <taxon>Eukaryota</taxon>
        <taxon>Sar</taxon>
        <taxon>Alveolata</taxon>
        <taxon>Apicomplexa</taxon>
        <taxon>Aconoidasida</taxon>
        <taxon>Haemosporida</taxon>
        <taxon>Plasmodiidae</taxon>
        <taxon>Plasmodium</taxon>
        <taxon>Plasmodium (Vinckeia)</taxon>
    </lineage>
</organism>
<feature type="coiled-coil region" evidence="1">
    <location>
        <begin position="203"/>
        <end position="246"/>
    </location>
</feature>
<dbReference type="AlphaFoldDB" id="A0A6V7RWC6"/>
<feature type="region of interest" description="Disordered" evidence="2">
    <location>
        <begin position="145"/>
        <end position="174"/>
    </location>
</feature>
<gene>
    <name evidence="4" type="ORF">PVLDE_0301740</name>
</gene>
<accession>A0A6V7RWC6</accession>
<dbReference type="Pfam" id="PF07418">
    <property type="entry name" value="PCEMA1"/>
    <property type="match status" value="1"/>
</dbReference>
<feature type="compositionally biased region" description="Basic and acidic residues" evidence="2">
    <location>
        <begin position="159"/>
        <end position="174"/>
    </location>
</feature>
<keyword evidence="1" id="KW-0175">Coiled coil</keyword>
<feature type="signal peptide" evidence="3">
    <location>
        <begin position="1"/>
        <end position="19"/>
    </location>
</feature>
<evidence type="ECO:0000313" key="4">
    <source>
        <dbReference type="EMBL" id="CAD2085535.1"/>
    </source>
</evidence>
<dbReference type="Proteomes" id="UP000515308">
    <property type="component" value="Chromosome PVLDE_03"/>
</dbReference>